<reference evidence="3" key="1">
    <citation type="submission" date="2023-07" db="EMBL/GenBank/DDBJ databases">
        <title>Thauera sp. CAU 1555 isolated from sand of Yaerae Beach.</title>
        <authorList>
            <person name="Kim W."/>
        </authorList>
    </citation>
    <scope>NUCLEOTIDE SEQUENCE [LARGE SCALE GENOMIC DNA]</scope>
    <source>
        <strain evidence="3">CAU 1555</strain>
    </source>
</reference>
<dbReference type="RefSeq" id="WP_187716731.1">
    <property type="nucleotide sequence ID" value="NZ_JACTAH010000001.1"/>
</dbReference>
<evidence type="ECO:0000313" key="3">
    <source>
        <dbReference type="Proteomes" id="UP000603602"/>
    </source>
</evidence>
<evidence type="ECO:0000256" key="1">
    <source>
        <dbReference type="SAM" id="Phobius"/>
    </source>
</evidence>
<evidence type="ECO:0008006" key="4">
    <source>
        <dbReference type="Google" id="ProtNLM"/>
    </source>
</evidence>
<keyword evidence="1" id="KW-0812">Transmembrane</keyword>
<keyword evidence="3" id="KW-1185">Reference proteome</keyword>
<keyword evidence="1" id="KW-0472">Membrane</keyword>
<name>A0ABR9B6C1_9RHOO</name>
<organism evidence="2 3">
    <name type="scientific">Thauera sedimentorum</name>
    <dbReference type="NCBI Taxonomy" id="2767595"/>
    <lineage>
        <taxon>Bacteria</taxon>
        <taxon>Pseudomonadati</taxon>
        <taxon>Pseudomonadota</taxon>
        <taxon>Betaproteobacteria</taxon>
        <taxon>Rhodocyclales</taxon>
        <taxon>Zoogloeaceae</taxon>
        <taxon>Thauera</taxon>
    </lineage>
</organism>
<keyword evidence="1" id="KW-1133">Transmembrane helix</keyword>
<feature type="transmembrane region" description="Helical" evidence="1">
    <location>
        <begin position="74"/>
        <end position="92"/>
    </location>
</feature>
<dbReference type="EMBL" id="JACYTO010000001">
    <property type="protein sequence ID" value="MBD8501916.1"/>
    <property type="molecule type" value="Genomic_DNA"/>
</dbReference>
<gene>
    <name evidence="2" type="ORF">IFO67_03385</name>
</gene>
<sequence length="94" mass="10247">MSTKSPPIRRDWISKTLAGALLGFSLALGCSGLFVRLNPEMALSIKGQLAMWMVAPVWLGTLSCVYFFTSGLRAWLWLGGANLLTFGALRLIQS</sequence>
<dbReference type="Proteomes" id="UP000603602">
    <property type="component" value="Unassembled WGS sequence"/>
</dbReference>
<proteinExistence type="predicted"/>
<comment type="caution">
    <text evidence="2">The sequence shown here is derived from an EMBL/GenBank/DDBJ whole genome shotgun (WGS) entry which is preliminary data.</text>
</comment>
<protein>
    <recommendedName>
        <fullName evidence="4">Lipoprotein</fullName>
    </recommendedName>
</protein>
<feature type="transmembrane region" description="Helical" evidence="1">
    <location>
        <begin position="49"/>
        <end position="68"/>
    </location>
</feature>
<evidence type="ECO:0000313" key="2">
    <source>
        <dbReference type="EMBL" id="MBD8501916.1"/>
    </source>
</evidence>
<accession>A0ABR9B6C1</accession>
<feature type="transmembrane region" description="Helical" evidence="1">
    <location>
        <begin position="12"/>
        <end position="37"/>
    </location>
</feature>
<dbReference type="PROSITE" id="PS51257">
    <property type="entry name" value="PROKAR_LIPOPROTEIN"/>
    <property type="match status" value="1"/>
</dbReference>